<dbReference type="Gene3D" id="2.130.10.10">
    <property type="entry name" value="YVTN repeat-like/Quinoprotein amine dehydrogenase"/>
    <property type="match status" value="1"/>
</dbReference>
<keyword evidence="2" id="KW-0677">Repeat</keyword>
<dbReference type="STRING" id="6832.A0A553PA33"/>
<protein>
    <recommendedName>
        <fullName evidence="7">WD repeat domain phosphoinositide-interacting protein 2</fullName>
    </recommendedName>
</protein>
<keyword evidence="1" id="KW-0853">WD repeat</keyword>
<evidence type="ECO:0000256" key="4">
    <source>
        <dbReference type="SAM" id="MobiDB-lite"/>
    </source>
</evidence>
<dbReference type="EMBL" id="VCGU01000005">
    <property type="protein sequence ID" value="TRY74529.1"/>
    <property type="molecule type" value="Genomic_DNA"/>
</dbReference>
<evidence type="ECO:0000313" key="5">
    <source>
        <dbReference type="EMBL" id="TRY74529.1"/>
    </source>
</evidence>
<comment type="similarity">
    <text evidence="3">Belongs to the WD repeat PROPPIN family.</text>
</comment>
<dbReference type="InterPro" id="IPR048720">
    <property type="entry name" value="PROPPIN"/>
</dbReference>
<dbReference type="Pfam" id="PF21032">
    <property type="entry name" value="PROPPIN"/>
    <property type="match status" value="2"/>
</dbReference>
<keyword evidence="6" id="KW-1185">Reference proteome</keyword>
<evidence type="ECO:0000256" key="2">
    <source>
        <dbReference type="ARBA" id="ARBA00022737"/>
    </source>
</evidence>
<dbReference type="PANTHER" id="PTHR11227">
    <property type="entry name" value="WD-REPEAT PROTEIN INTERACTING WITH PHOSPHOINOSIDES WIPI -RELATED"/>
    <property type="match status" value="1"/>
</dbReference>
<reference evidence="5 6" key="1">
    <citation type="journal article" date="2018" name="Nat. Ecol. Evol.">
        <title>Genomic signatures of mitonuclear coevolution across populations of Tigriopus californicus.</title>
        <authorList>
            <person name="Barreto F.S."/>
            <person name="Watson E.T."/>
            <person name="Lima T.G."/>
            <person name="Willett C.S."/>
            <person name="Edmands S."/>
            <person name="Li W."/>
            <person name="Burton R.S."/>
        </authorList>
    </citation>
    <scope>NUCLEOTIDE SEQUENCE [LARGE SCALE GENOMIC DNA]</scope>
    <source>
        <strain evidence="5 6">San Diego</strain>
    </source>
</reference>
<comment type="caution">
    <text evidence="5">The sequence shown here is derived from an EMBL/GenBank/DDBJ whole genome shotgun (WGS) entry which is preliminary data.</text>
</comment>
<dbReference type="InterPro" id="IPR015943">
    <property type="entry name" value="WD40/YVTN_repeat-like_dom_sf"/>
</dbReference>
<evidence type="ECO:0000256" key="1">
    <source>
        <dbReference type="ARBA" id="ARBA00022574"/>
    </source>
</evidence>
<proteinExistence type="inferred from homology"/>
<sequence length="285" mass="30104">DCTSLAVGTSRGYNLYPLSSALERLDPIHANSAAEVKSKVRVVERLFSSSLVALVTQDEPRKLKAKIMIAAHGSPLAALAFNPSGERLATASEKGTAKALEDTSARRQSQCSTGNAVSLGVSYLPAQVTDTLNQTRYFATVTVPNATCCGHPGREQGMGRTAPGSMAIATIARELRLLLASSDGYLYIYNLPVDEGGECILIKQHCIDLSLVHSTSTENLSGDVGLGVERSEPEPIRDGGHALVHEGGSCSLASLLAVLKVNRPSSHSPPSLDDSPTPTMQRPEI</sequence>
<name>A0A553PA33_TIGCA</name>
<feature type="compositionally biased region" description="Low complexity" evidence="4">
    <location>
        <begin position="264"/>
        <end position="279"/>
    </location>
</feature>
<gene>
    <name evidence="5" type="ORF">TCAL_13522</name>
</gene>
<dbReference type="AlphaFoldDB" id="A0A553PA33"/>
<feature type="region of interest" description="Disordered" evidence="4">
    <location>
        <begin position="264"/>
        <end position="285"/>
    </location>
</feature>
<evidence type="ECO:0000256" key="3">
    <source>
        <dbReference type="ARBA" id="ARBA00025740"/>
    </source>
</evidence>
<feature type="non-terminal residue" evidence="5">
    <location>
        <position position="1"/>
    </location>
</feature>
<dbReference type="SUPFAM" id="SSF50978">
    <property type="entry name" value="WD40 repeat-like"/>
    <property type="match status" value="1"/>
</dbReference>
<evidence type="ECO:0000313" key="6">
    <source>
        <dbReference type="Proteomes" id="UP000318571"/>
    </source>
</evidence>
<organism evidence="5 6">
    <name type="scientific">Tigriopus californicus</name>
    <name type="common">Marine copepod</name>
    <dbReference type="NCBI Taxonomy" id="6832"/>
    <lineage>
        <taxon>Eukaryota</taxon>
        <taxon>Metazoa</taxon>
        <taxon>Ecdysozoa</taxon>
        <taxon>Arthropoda</taxon>
        <taxon>Crustacea</taxon>
        <taxon>Multicrustacea</taxon>
        <taxon>Hexanauplia</taxon>
        <taxon>Copepoda</taxon>
        <taxon>Harpacticoida</taxon>
        <taxon>Harpacticidae</taxon>
        <taxon>Tigriopus</taxon>
    </lineage>
</organism>
<evidence type="ECO:0008006" key="7">
    <source>
        <dbReference type="Google" id="ProtNLM"/>
    </source>
</evidence>
<accession>A0A553PA33</accession>
<dbReference type="InterPro" id="IPR036322">
    <property type="entry name" value="WD40_repeat_dom_sf"/>
</dbReference>
<dbReference type="Proteomes" id="UP000318571">
    <property type="component" value="Chromosome 2"/>
</dbReference>